<evidence type="ECO:0000313" key="6">
    <source>
        <dbReference type="Proteomes" id="UP000078454"/>
    </source>
</evidence>
<feature type="domain" description="SLH" evidence="4">
    <location>
        <begin position="1745"/>
        <end position="1808"/>
    </location>
</feature>
<dbReference type="InterPro" id="IPR051465">
    <property type="entry name" value="Cell_Envelope_Struct_Comp"/>
</dbReference>
<evidence type="ECO:0000259" key="4">
    <source>
        <dbReference type="PROSITE" id="PS51272"/>
    </source>
</evidence>
<dbReference type="Pfam" id="PF02368">
    <property type="entry name" value="Big_2"/>
    <property type="match status" value="5"/>
</dbReference>
<dbReference type="Gene3D" id="2.60.40.10">
    <property type="entry name" value="Immunoglobulins"/>
    <property type="match status" value="3"/>
</dbReference>
<feature type="region of interest" description="Disordered" evidence="1">
    <location>
        <begin position="1436"/>
        <end position="1456"/>
    </location>
</feature>
<dbReference type="EMBL" id="LYPB01000054">
    <property type="protein sequence ID" value="OAS19709.1"/>
    <property type="molecule type" value="Genomic_DNA"/>
</dbReference>
<dbReference type="CDD" id="cd00063">
    <property type="entry name" value="FN3"/>
    <property type="match status" value="2"/>
</dbReference>
<dbReference type="PANTHER" id="PTHR43308">
    <property type="entry name" value="OUTER MEMBRANE PROTEIN ALPHA-RELATED"/>
    <property type="match status" value="1"/>
</dbReference>
<dbReference type="Gene3D" id="2.60.40.1080">
    <property type="match status" value="8"/>
</dbReference>
<dbReference type="InterPro" id="IPR003343">
    <property type="entry name" value="Big_2"/>
</dbReference>
<dbReference type="SMART" id="SM00635">
    <property type="entry name" value="BID_2"/>
    <property type="match status" value="8"/>
</dbReference>
<gene>
    <name evidence="5" type="ORF">A8708_26155</name>
</gene>
<dbReference type="InterPro" id="IPR003961">
    <property type="entry name" value="FN3_dom"/>
</dbReference>
<evidence type="ECO:0000259" key="3">
    <source>
        <dbReference type="PROSITE" id="PS50853"/>
    </source>
</evidence>
<dbReference type="SMART" id="SM00060">
    <property type="entry name" value="FN3"/>
    <property type="match status" value="2"/>
</dbReference>
<dbReference type="InterPro" id="IPR003599">
    <property type="entry name" value="Ig_sub"/>
</dbReference>
<organism evidence="5 6">
    <name type="scientific">Paenibacillus oryzisoli</name>
    <dbReference type="NCBI Taxonomy" id="1850517"/>
    <lineage>
        <taxon>Bacteria</taxon>
        <taxon>Bacillati</taxon>
        <taxon>Bacillota</taxon>
        <taxon>Bacilli</taxon>
        <taxon>Bacillales</taxon>
        <taxon>Paenibacillaceae</taxon>
        <taxon>Paenibacillus</taxon>
    </lineage>
</organism>
<feature type="domain" description="SLH" evidence="4">
    <location>
        <begin position="1684"/>
        <end position="1744"/>
    </location>
</feature>
<dbReference type="PROSITE" id="PS50853">
    <property type="entry name" value="FN3"/>
    <property type="match status" value="2"/>
</dbReference>
<dbReference type="STRING" id="1850517.A8708_26155"/>
<dbReference type="SUPFAM" id="SSF49265">
    <property type="entry name" value="Fibronectin type III"/>
    <property type="match status" value="2"/>
</dbReference>
<comment type="caution">
    <text evidence="5">The sequence shown here is derived from an EMBL/GenBank/DDBJ whole genome shotgun (WGS) entry which is preliminary data.</text>
</comment>
<feature type="compositionally biased region" description="Low complexity" evidence="1">
    <location>
        <begin position="1437"/>
        <end position="1450"/>
    </location>
</feature>
<feature type="domain" description="Fibronectin type-III" evidence="3">
    <location>
        <begin position="1256"/>
        <end position="1345"/>
    </location>
</feature>
<evidence type="ECO:0000313" key="5">
    <source>
        <dbReference type="EMBL" id="OAS19709.1"/>
    </source>
</evidence>
<feature type="chain" id="PRO_5008278023" evidence="2">
    <location>
        <begin position="39"/>
        <end position="1875"/>
    </location>
</feature>
<proteinExistence type="predicted"/>
<dbReference type="Proteomes" id="UP000078454">
    <property type="component" value="Unassembled WGS sequence"/>
</dbReference>
<dbReference type="SMART" id="SM00409">
    <property type="entry name" value="IG"/>
    <property type="match status" value="7"/>
</dbReference>
<dbReference type="InterPro" id="IPR036116">
    <property type="entry name" value="FN3_sf"/>
</dbReference>
<dbReference type="PROSITE" id="PS51272">
    <property type="entry name" value="SLH"/>
    <property type="match status" value="3"/>
</dbReference>
<accession>A0A198ADY2</accession>
<protein>
    <submittedName>
        <fullName evidence="5">Uncharacterized protein</fullName>
    </submittedName>
</protein>
<dbReference type="Pfam" id="PF00041">
    <property type="entry name" value="fn3"/>
    <property type="match status" value="1"/>
</dbReference>
<evidence type="ECO:0000256" key="2">
    <source>
        <dbReference type="SAM" id="SignalP"/>
    </source>
</evidence>
<feature type="signal peptide" evidence="2">
    <location>
        <begin position="1"/>
        <end position="38"/>
    </location>
</feature>
<name>A0A198ADY2_9BACL</name>
<dbReference type="InterPro" id="IPR001119">
    <property type="entry name" value="SLH_dom"/>
</dbReference>
<feature type="domain" description="SLH" evidence="4">
    <location>
        <begin position="1816"/>
        <end position="1875"/>
    </location>
</feature>
<dbReference type="Pfam" id="PF00395">
    <property type="entry name" value="SLH"/>
    <property type="match status" value="3"/>
</dbReference>
<keyword evidence="2" id="KW-0732">Signal</keyword>
<dbReference type="InterPro" id="IPR008964">
    <property type="entry name" value="Invasin/intimin_cell_adhesion"/>
</dbReference>
<sequence>MIPLRRSMTNERIRKMAHSLLAVMIFISLVFTSSTASAASGWSMIDGGGPNGLNVNAANRAEYPAMTVWNGEVYVAWQEKVVPGVTASQIRVKKYNGTGWMSVDGNGPNGLNISSAKDGTRPTLAVSNGSLYLAWTEAVTSSYGQIRVKKYNGTSWTSAEGGSTIGINIDSTKDANFPSLVEYNNALYASWSEVGKIYVKKYDGTEWTIVDGSTNGLNINAATAASFPALAVMENELFVIWSEQNAGIYQIRAKKYDGTSWTTIDGGSAIGLNMATGKHAYYPTLTAVDGVMYAAWFEPIDSTTDDQIRVKKYDGGNTWSSVDGGGKYGINVNTGYRANYVKLAGANNELYAVWSENTGLVGAGSAPVFKIRAKKYNGTAWSSAEFGLSGFIVDNTKAAFYPAIAALNNGLFVAWQEKNSTIEQLRVANLPPPAVNSVTVTPGTASVVQGGSKTLTVAVDAVGGAASTVTWTSSDVTNKVTVNSSGNVTVAADAALGDYTITATSTVDNSKIGTATIKVILPTVNSVLVSPVRATILQGGSRQFAAVVDAVGGTAATVTWTSSDVADKVAVSSTGNVTVAADATPGVYTITATSTVDTSKKGTTTVTVTAAPAINSVTVSPSTASVVQGGSKNLTAAVDAVGGAAQTVTWTSSDVTNKVTVNSSGKVTVAADAPLGDYTITATSTVNTSKKGTATITVTAPPTINSVSVSPSTASVVQGGSEQLTASVDAAGGAATTVTWSSSDLTNKVMVTSSGEVSVAADATPGNYKITATSTFNTSKKGTATITVTAIPPAITSVTVTPSTASVVQGGSKQLAASVVAVGGAATTVAWTSSDAKVAVDSTGNVTVAADAVVGDYTITATSTVDSSKKGTATITVTAAPAITSVTVSPSTASVVQGGSKQLAASVVAVGGAATTVAWTSSDAKVAVDSAGNVTVAADAVVGDYTITATSTVDSSKKGTATITVTAAPAITSVTVTPSTASVVQGGSKQLAASVVAAGGAATTVAWTSSNAKVAVDSTGNVTVAADAAPSDYTITATSTVDSSKKGTATITVTAAPAITSVTVSPSTASVLQGGSKQLAASVVAVGGAATTVAWTSSDAKVAVDSTGNVTVAADAVVGDYTITATSTVDSSKKGTATITVTAAFSYTIAAITDPTLTALIQGYVAGTQETRPIAIVNSGTGDLGNLSISLSGASANDFVITQPDSTLTSGESTSFDIHVKDDLVAGTYTATVTVSADHMTPVTFVVTQAVNLPNAPANPQNLAAEGGNHQVTLSWNTVLDSTKYHIYMATDADLTNIVEVATVTAATYNVQDLINGNTYYFVVKSENLGGLSAASNQISATPSTIPGAPFDVTAVAGNGQAVVTFTAPADNGGSPITGYEVTASPGNIVIAFGASPITLTGLTNETSYTFTVKAINGAGKSAASVESNAVIPRAPVVPSEPSQPSQPTEPKAPEAAKEGLDILVNGKVENAGTATFTTRNNQTEMTVVVDEEKLNKRLAAEGQNAVVTIPITQKFDIVVGELNGQMVKNMEDKQAVLMFRTDYATYTLPARQINIGAISEQVGELVALQDIKVRFEIAVPTRDTLKVVENAAVNGQLLLVAQPLNFTVRAVYDDKVVEVTNFNAYVERTIAITDEVDPNKITTGVVVEEDGSVRHVPTKVRHINGKYEAQINSLTNSTYAVVWHPLEFSDMVNHWGKNAVNDMGSRMVVNGTGNDMFTPDREITRAEFTAIIVRGLGLKLENGTAEPFSDVKLGDWFSSAINTAYSHQLISGLEDGTFRPNDNITREQAMVILSKSMRITGLTDKLSDQLAASELLSFEDTDEVSSWAQSSVADNVKVGIILGRNGAHLAPKDYITRAEVATMIQRLLQKSGLI</sequence>
<reference evidence="5 6" key="1">
    <citation type="submission" date="2016-05" db="EMBL/GenBank/DDBJ databases">
        <title>Paenibacillus sp. 1ZS3-15 nov., isolated from the rhizosphere soil.</title>
        <authorList>
            <person name="Zhang X.X."/>
            <person name="Zhang J."/>
        </authorList>
    </citation>
    <scope>NUCLEOTIDE SEQUENCE [LARGE SCALE GENOMIC DNA]</scope>
    <source>
        <strain evidence="5 6">1ZS3-15</strain>
    </source>
</reference>
<dbReference type="SUPFAM" id="SSF49373">
    <property type="entry name" value="Invasin/intimin cell-adhesion fragments"/>
    <property type="match status" value="4"/>
</dbReference>
<feature type="domain" description="Fibronectin type-III" evidence="3">
    <location>
        <begin position="1346"/>
        <end position="1435"/>
    </location>
</feature>
<dbReference type="InterPro" id="IPR013783">
    <property type="entry name" value="Ig-like_fold"/>
</dbReference>
<evidence type="ECO:0000256" key="1">
    <source>
        <dbReference type="SAM" id="MobiDB-lite"/>
    </source>
</evidence>
<keyword evidence="6" id="KW-1185">Reference proteome</keyword>